<dbReference type="EMBL" id="CP054475">
    <property type="protein sequence ID" value="UXD88744.1"/>
    <property type="molecule type" value="Genomic_DNA"/>
</dbReference>
<evidence type="ECO:0000313" key="3">
    <source>
        <dbReference type="EMBL" id="UXD88744.1"/>
    </source>
</evidence>
<dbReference type="Proteomes" id="UP001065322">
    <property type="component" value="Chromosome"/>
</dbReference>
<feature type="signal peptide" evidence="2">
    <location>
        <begin position="1"/>
        <end position="26"/>
    </location>
</feature>
<evidence type="ECO:0000313" key="4">
    <source>
        <dbReference type="Proteomes" id="UP001065322"/>
    </source>
</evidence>
<dbReference type="SUPFAM" id="SSF56954">
    <property type="entry name" value="Outer membrane efflux proteins (OEP)"/>
    <property type="match status" value="1"/>
</dbReference>
<organism evidence="3 4">
    <name type="scientific">Thalassolituus hydrocarboniclasticus</name>
    <dbReference type="NCBI Taxonomy" id="2742796"/>
    <lineage>
        <taxon>Bacteria</taxon>
        <taxon>Pseudomonadati</taxon>
        <taxon>Pseudomonadota</taxon>
        <taxon>Gammaproteobacteria</taxon>
        <taxon>Oceanospirillales</taxon>
        <taxon>Oceanospirillaceae</taxon>
        <taxon>Thalassolituus</taxon>
    </lineage>
</organism>
<name>A0ABY6ACI3_9GAMM</name>
<protein>
    <recommendedName>
        <fullName evidence="5">TolC family protein</fullName>
    </recommendedName>
</protein>
<accession>A0ABY6ACI3</accession>
<reference evidence="4" key="1">
    <citation type="submission" date="2020-06" db="EMBL/GenBank/DDBJ databases">
        <title>Thalassolituus marinus alknpb1M-1, a hydrocarbon-degrading bacterium isolated from the deep-sea overlying water using an in-situ strategy from the South China Sea basin.</title>
        <authorList>
            <person name="Dong C."/>
            <person name="Chen Y."/>
            <person name="Shao Z."/>
        </authorList>
    </citation>
    <scope>NUCLEOTIDE SEQUENCE [LARGE SCALE GENOMIC DNA]</scope>
    <source>
        <strain evidence="4">alknpb1M-1</strain>
    </source>
</reference>
<evidence type="ECO:0000256" key="1">
    <source>
        <dbReference type="SAM" id="Coils"/>
    </source>
</evidence>
<evidence type="ECO:0000256" key="2">
    <source>
        <dbReference type="SAM" id="SignalP"/>
    </source>
</evidence>
<proteinExistence type="predicted"/>
<feature type="chain" id="PRO_5045346817" description="TolC family protein" evidence="2">
    <location>
        <begin position="27"/>
        <end position="397"/>
    </location>
</feature>
<keyword evidence="2" id="KW-0732">Signal</keyword>
<evidence type="ECO:0008006" key="5">
    <source>
        <dbReference type="Google" id="ProtNLM"/>
    </source>
</evidence>
<keyword evidence="4" id="KW-1185">Reference proteome</keyword>
<dbReference type="Gene3D" id="1.20.1600.10">
    <property type="entry name" value="Outer membrane efflux proteins (OEP)"/>
    <property type="match status" value="1"/>
</dbReference>
<dbReference type="RefSeq" id="WP_260997468.1">
    <property type="nucleotide sequence ID" value="NZ_CP054475.1"/>
</dbReference>
<sequence>MEQKNIQPQRFLAALLLLPLAIGVQAGGNFQQSLEAAWQQLPEQQYLPAENDINNRSLPGWLAAAPSIAVDYQQGNDASGSAEEWQTRLELPLARPGLMQSQRDYQQAAGNETLAYQQLLRWQLAGKLQTWWWDWQSLNLSQQRIQDRLAAMQQQLQWLDLLIRQGERPAADRLTLQEQYQQLKNQQLLNQRQQQTLQQQWQQWTALTELPGDWSFTLLPEQPLDNHPLLQLLQIQKQLSDAQLRSQQKNTLNPRLSLGVKHQQAVNAQPASDALQVGISFDFGGSNYSERRNAVRELGNRHSEWLRTRQQLENERNVLAATLPQQQQRMNELKDMSQQASAQYQSQYQAYQRGSLSGFQWLQIQSSIWRLQQQADDARIEYLRNISQWNQLQGYSL</sequence>
<keyword evidence="1" id="KW-0175">Coiled coil</keyword>
<feature type="coiled-coil region" evidence="1">
    <location>
        <begin position="295"/>
        <end position="343"/>
    </location>
</feature>
<gene>
    <name evidence="3" type="ORF">HUF19_15455</name>
</gene>